<gene>
    <name evidence="2" type="ORF">C1H46_017718</name>
</gene>
<accession>A0A540MD17</accession>
<evidence type="ECO:0000313" key="3">
    <source>
        <dbReference type="Proteomes" id="UP000315295"/>
    </source>
</evidence>
<comment type="caution">
    <text evidence="2">The sequence shown here is derived from an EMBL/GenBank/DDBJ whole genome shotgun (WGS) entry which is preliminary data.</text>
</comment>
<dbReference type="EMBL" id="VIEB01000288">
    <property type="protein sequence ID" value="TQD96643.1"/>
    <property type="molecule type" value="Genomic_DNA"/>
</dbReference>
<name>A0A540MD17_MALBA</name>
<reference evidence="2 3" key="1">
    <citation type="journal article" date="2019" name="G3 (Bethesda)">
        <title>Sequencing of a Wild Apple (Malus baccata) Genome Unravels the Differences Between Cultivated and Wild Apple Species Regarding Disease Resistance and Cold Tolerance.</title>
        <authorList>
            <person name="Chen X."/>
        </authorList>
    </citation>
    <scope>NUCLEOTIDE SEQUENCE [LARGE SCALE GENOMIC DNA]</scope>
    <source>
        <strain evidence="3">cv. Shandingzi</strain>
        <tissue evidence="2">Leaves</tissue>
    </source>
</reference>
<dbReference type="AlphaFoldDB" id="A0A540MD17"/>
<protein>
    <submittedName>
        <fullName evidence="2">Uncharacterized protein</fullName>
    </submittedName>
</protein>
<organism evidence="2 3">
    <name type="scientific">Malus baccata</name>
    <name type="common">Siberian crab apple</name>
    <name type="synonym">Pyrus baccata</name>
    <dbReference type="NCBI Taxonomy" id="106549"/>
    <lineage>
        <taxon>Eukaryota</taxon>
        <taxon>Viridiplantae</taxon>
        <taxon>Streptophyta</taxon>
        <taxon>Embryophyta</taxon>
        <taxon>Tracheophyta</taxon>
        <taxon>Spermatophyta</taxon>
        <taxon>Magnoliopsida</taxon>
        <taxon>eudicotyledons</taxon>
        <taxon>Gunneridae</taxon>
        <taxon>Pentapetalae</taxon>
        <taxon>rosids</taxon>
        <taxon>fabids</taxon>
        <taxon>Rosales</taxon>
        <taxon>Rosaceae</taxon>
        <taxon>Amygdaloideae</taxon>
        <taxon>Maleae</taxon>
        <taxon>Malus</taxon>
    </lineage>
</organism>
<proteinExistence type="predicted"/>
<evidence type="ECO:0000313" key="2">
    <source>
        <dbReference type="EMBL" id="TQD96643.1"/>
    </source>
</evidence>
<feature type="region of interest" description="Disordered" evidence="1">
    <location>
        <begin position="82"/>
        <end position="104"/>
    </location>
</feature>
<dbReference type="Proteomes" id="UP000315295">
    <property type="component" value="Unassembled WGS sequence"/>
</dbReference>
<evidence type="ECO:0000256" key="1">
    <source>
        <dbReference type="SAM" id="MobiDB-lite"/>
    </source>
</evidence>
<sequence>MPPPHLPRSPTLPSPSRLHGLQSLCHLIPLLILARLEPQPLPGLHPPRLPRPRPLRPPCPPHLRQFQVHMHFLRLQGHSCPQAVPRPILPRRPPRRQADEREEI</sequence>
<keyword evidence="3" id="KW-1185">Reference proteome</keyword>